<dbReference type="Pfam" id="PF18112">
    <property type="entry name" value="Zn-C2H2_12"/>
    <property type="match status" value="1"/>
</dbReference>
<evidence type="ECO:0000256" key="2">
    <source>
        <dbReference type="ARBA" id="ARBA00022771"/>
    </source>
</evidence>
<keyword evidence="3" id="KW-0862">Zinc</keyword>
<reference evidence="7" key="1">
    <citation type="submission" date="2020-11" db="EMBL/GenBank/DDBJ databases">
        <authorList>
            <person name="Tran Van P."/>
        </authorList>
    </citation>
    <scope>NUCLEOTIDE SEQUENCE</scope>
</reference>
<keyword evidence="2" id="KW-0863">Zinc-finger</keyword>
<protein>
    <recommendedName>
        <fullName evidence="6">UBZ1-type domain-containing protein</fullName>
    </recommendedName>
</protein>
<evidence type="ECO:0000256" key="1">
    <source>
        <dbReference type="ARBA" id="ARBA00022723"/>
    </source>
</evidence>
<sequence length="181" mass="20152">MSSDKGSLSSPVSTESLAHKDILPSGDSAGYSKSFYVSSEIVKPQKEAVAKSEMTCKQCREHLKVDPRSSSTQKIPETVDLESPRSWGMAHPATYNEKIQRQLNQVAEPPSADGMEDFTTQMTPPNKPDLVSNIGRMCPLCSKMYYATSTFEEFSEHVHSHFGEEDEELDSVINNFEIINN</sequence>
<dbReference type="GO" id="GO:0008270">
    <property type="term" value="F:zinc ion binding"/>
    <property type="evidence" value="ECO:0007669"/>
    <property type="project" value="UniProtKB-KW"/>
</dbReference>
<evidence type="ECO:0000313" key="7">
    <source>
        <dbReference type="EMBL" id="CAD7431817.1"/>
    </source>
</evidence>
<organism evidence="7">
    <name type="scientific">Timema monikensis</name>
    <dbReference type="NCBI Taxonomy" id="170555"/>
    <lineage>
        <taxon>Eukaryota</taxon>
        <taxon>Metazoa</taxon>
        <taxon>Ecdysozoa</taxon>
        <taxon>Arthropoda</taxon>
        <taxon>Hexapoda</taxon>
        <taxon>Insecta</taxon>
        <taxon>Pterygota</taxon>
        <taxon>Neoptera</taxon>
        <taxon>Polyneoptera</taxon>
        <taxon>Phasmatodea</taxon>
        <taxon>Timematodea</taxon>
        <taxon>Timematoidea</taxon>
        <taxon>Timematidae</taxon>
        <taxon>Timema</taxon>
    </lineage>
</organism>
<feature type="region of interest" description="Disordered" evidence="5">
    <location>
        <begin position="63"/>
        <end position="89"/>
    </location>
</feature>
<evidence type="ECO:0000259" key="6">
    <source>
        <dbReference type="Pfam" id="PF18112"/>
    </source>
</evidence>
<dbReference type="CDD" id="cd21965">
    <property type="entry name" value="Zn-C2H2_CALCOCO1_TAX1BP1_like"/>
    <property type="match status" value="1"/>
</dbReference>
<evidence type="ECO:0000256" key="5">
    <source>
        <dbReference type="SAM" id="MobiDB-lite"/>
    </source>
</evidence>
<accession>A0A7R9HQW4</accession>
<dbReference type="InterPro" id="IPR041641">
    <property type="entry name" value="CALCOCO1/2_Zn_UBZ1"/>
</dbReference>
<evidence type="ECO:0000256" key="3">
    <source>
        <dbReference type="ARBA" id="ARBA00022833"/>
    </source>
</evidence>
<feature type="domain" description="UBZ1-type" evidence="6">
    <location>
        <begin position="136"/>
        <end position="162"/>
    </location>
</feature>
<proteinExistence type="predicted"/>
<dbReference type="AlphaFoldDB" id="A0A7R9HQW4"/>
<evidence type="ECO:0000256" key="4">
    <source>
        <dbReference type="ARBA" id="ARBA00023054"/>
    </source>
</evidence>
<dbReference type="Gene3D" id="6.20.250.40">
    <property type="match status" value="1"/>
</dbReference>
<dbReference type="EMBL" id="OB795182">
    <property type="protein sequence ID" value="CAD7431817.1"/>
    <property type="molecule type" value="Genomic_DNA"/>
</dbReference>
<keyword evidence="4" id="KW-0175">Coiled coil</keyword>
<name>A0A7R9HQW4_9NEOP</name>
<feature type="region of interest" description="Disordered" evidence="5">
    <location>
        <begin position="1"/>
        <end position="28"/>
    </location>
</feature>
<feature type="region of interest" description="Disordered" evidence="5">
    <location>
        <begin position="109"/>
        <end position="128"/>
    </location>
</feature>
<keyword evidence="1" id="KW-0479">Metal-binding</keyword>
<gene>
    <name evidence="7" type="ORF">TMSB3V08_LOCUS8537</name>
</gene>
<feature type="compositionally biased region" description="Polar residues" evidence="5">
    <location>
        <begin position="1"/>
        <end position="16"/>
    </location>
</feature>